<keyword evidence="1" id="KW-0472">Membrane</keyword>
<comment type="caution">
    <text evidence="3">The sequence shown here is derived from an EMBL/GenBank/DDBJ whole genome shotgun (WGS) entry which is preliminary data.</text>
</comment>
<feature type="transmembrane region" description="Helical" evidence="1">
    <location>
        <begin position="246"/>
        <end position="269"/>
    </location>
</feature>
<keyword evidence="1" id="KW-0812">Transmembrane</keyword>
<feature type="transmembrane region" description="Helical" evidence="1">
    <location>
        <begin position="148"/>
        <end position="177"/>
    </location>
</feature>
<dbReference type="PANTHER" id="PTHR23028:SF53">
    <property type="entry name" value="ACYL_TRANSF_3 DOMAIN-CONTAINING PROTEIN"/>
    <property type="match status" value="1"/>
</dbReference>
<dbReference type="Pfam" id="PF01757">
    <property type="entry name" value="Acyl_transf_3"/>
    <property type="match status" value="1"/>
</dbReference>
<dbReference type="OrthoDB" id="9814807at2"/>
<dbReference type="EMBL" id="QFZK01000002">
    <property type="protein sequence ID" value="RFO98002.1"/>
    <property type="molecule type" value="Genomic_DNA"/>
</dbReference>
<evidence type="ECO:0000259" key="2">
    <source>
        <dbReference type="Pfam" id="PF01757"/>
    </source>
</evidence>
<evidence type="ECO:0000256" key="1">
    <source>
        <dbReference type="SAM" id="Phobius"/>
    </source>
</evidence>
<evidence type="ECO:0000313" key="4">
    <source>
        <dbReference type="Proteomes" id="UP000260665"/>
    </source>
</evidence>
<protein>
    <recommendedName>
        <fullName evidence="2">Acyltransferase 3 domain-containing protein</fullName>
    </recommendedName>
</protein>
<keyword evidence="1" id="KW-1133">Transmembrane helix</keyword>
<dbReference type="PANTHER" id="PTHR23028">
    <property type="entry name" value="ACETYLTRANSFERASE"/>
    <property type="match status" value="1"/>
</dbReference>
<dbReference type="GO" id="GO:0000271">
    <property type="term" value="P:polysaccharide biosynthetic process"/>
    <property type="evidence" value="ECO:0007669"/>
    <property type="project" value="TreeGrafter"/>
</dbReference>
<dbReference type="Proteomes" id="UP000260665">
    <property type="component" value="Unassembled WGS sequence"/>
</dbReference>
<feature type="transmembrane region" description="Helical" evidence="1">
    <location>
        <begin position="197"/>
        <end position="214"/>
    </location>
</feature>
<evidence type="ECO:0000313" key="3">
    <source>
        <dbReference type="EMBL" id="RFO98002.1"/>
    </source>
</evidence>
<sequence>MSNKFTSEYVPQLDSLRFYAVLSVFITHFIPSGDPIKDALPWGELGVQFFFALSGYLITGILLSARLQMESGDDIGALLRNFYIRRVLRLFPVYYLYLTAVLVSLAAAREHIWAFFLYIQNFLFADNPAIFSKMLAHFWTLAVEEQFYLIWPFLLLFTPLSKILKSILIVILIGPIFRILGLNFGFTEFQVNMMMPAHFDTFGIGGMLAAVNLLKPTYNRTMGHICLVIGTPLMIVYLTLHRMHEYAAYELLLGPLGAGLFFTSILWHVGGRRGRYSMTLLNFPVTVYLGRISYGMYVIHFNVPGLMREKILPRLNLTISDMPWLNFILYGLTTVALSALSWHFLEKFVNQLKIYFPYKVKSNLYRPINGG</sequence>
<feature type="transmembrane region" description="Helical" evidence="1">
    <location>
        <begin position="323"/>
        <end position="345"/>
    </location>
</feature>
<feature type="domain" description="Acyltransferase 3" evidence="2">
    <location>
        <begin position="12"/>
        <end position="342"/>
    </location>
</feature>
<proteinExistence type="predicted"/>
<name>A0A3E1RG55_9BURK</name>
<organism evidence="3 4">
    <name type="scientific">Rhodoferax lacus</name>
    <dbReference type="NCBI Taxonomy" id="2184758"/>
    <lineage>
        <taxon>Bacteria</taxon>
        <taxon>Pseudomonadati</taxon>
        <taxon>Pseudomonadota</taxon>
        <taxon>Betaproteobacteria</taxon>
        <taxon>Burkholderiales</taxon>
        <taxon>Comamonadaceae</taxon>
        <taxon>Rhodoferax</taxon>
    </lineage>
</organism>
<reference evidence="3 4" key="1">
    <citation type="submission" date="2018-05" db="EMBL/GenBank/DDBJ databases">
        <title>Rhodoferax soyangensis sp.nov., isolated from an oligotrophic freshwater lake.</title>
        <authorList>
            <person name="Park M."/>
        </authorList>
    </citation>
    <scope>NUCLEOTIDE SEQUENCE [LARGE SCALE GENOMIC DNA]</scope>
    <source>
        <strain evidence="3 4">IMCC26218</strain>
    </source>
</reference>
<feature type="transmembrane region" description="Helical" evidence="1">
    <location>
        <begin position="16"/>
        <end position="33"/>
    </location>
</feature>
<keyword evidence="4" id="KW-1185">Reference proteome</keyword>
<feature type="transmembrane region" description="Helical" evidence="1">
    <location>
        <begin position="45"/>
        <end position="67"/>
    </location>
</feature>
<feature type="transmembrane region" description="Helical" evidence="1">
    <location>
        <begin position="281"/>
        <end position="303"/>
    </location>
</feature>
<dbReference type="AlphaFoldDB" id="A0A3E1RG55"/>
<feature type="transmembrane region" description="Helical" evidence="1">
    <location>
        <begin position="221"/>
        <end position="240"/>
    </location>
</feature>
<accession>A0A3E1RG55</accession>
<dbReference type="RefSeq" id="WP_117174530.1">
    <property type="nucleotide sequence ID" value="NZ_QFZK01000002.1"/>
</dbReference>
<dbReference type="GO" id="GO:0016747">
    <property type="term" value="F:acyltransferase activity, transferring groups other than amino-acyl groups"/>
    <property type="evidence" value="ECO:0007669"/>
    <property type="project" value="InterPro"/>
</dbReference>
<dbReference type="GO" id="GO:0016020">
    <property type="term" value="C:membrane"/>
    <property type="evidence" value="ECO:0007669"/>
    <property type="project" value="TreeGrafter"/>
</dbReference>
<dbReference type="InterPro" id="IPR002656">
    <property type="entry name" value="Acyl_transf_3_dom"/>
</dbReference>
<feature type="transmembrane region" description="Helical" evidence="1">
    <location>
        <begin position="87"/>
        <end position="106"/>
    </location>
</feature>
<gene>
    <name evidence="3" type="ORF">DIC66_04560</name>
</gene>
<dbReference type="InterPro" id="IPR050879">
    <property type="entry name" value="Acyltransferase_3"/>
</dbReference>